<reference evidence="1 2" key="2">
    <citation type="submission" date="2014-10" db="EMBL/GenBank/DDBJ databases">
        <title>Paracoccus sanguinis sp. nov., isolated from clinical specimens of New York State patients.</title>
        <authorList>
            <person name="Mingle L.A."/>
            <person name="Cole J.A."/>
            <person name="Lapierre P."/>
            <person name="Musser K.A."/>
        </authorList>
    </citation>
    <scope>NUCLEOTIDE SEQUENCE [LARGE SCALE GENOMIC DNA]</scope>
    <source>
        <strain evidence="1 2">5503</strain>
    </source>
</reference>
<proteinExistence type="predicted"/>
<accession>A0A099GLQ4</accession>
<dbReference type="EMBL" id="JRKQ01000001">
    <property type="protein sequence ID" value="KGJ23774.1"/>
    <property type="molecule type" value="Genomic_DNA"/>
</dbReference>
<dbReference type="RefSeq" id="WP_036706328.1">
    <property type="nucleotide sequence ID" value="NZ_JRKQ01000001.1"/>
</dbReference>
<organism evidence="1 2">
    <name type="scientific">Paracoccus sanguinis</name>
    <dbReference type="NCBI Taxonomy" id="1545044"/>
    <lineage>
        <taxon>Bacteria</taxon>
        <taxon>Pseudomonadati</taxon>
        <taxon>Pseudomonadota</taxon>
        <taxon>Alphaproteobacteria</taxon>
        <taxon>Rhodobacterales</taxon>
        <taxon>Paracoccaceae</taxon>
        <taxon>Paracoccus</taxon>
    </lineage>
</organism>
<comment type="caution">
    <text evidence="1">The sequence shown here is derived from an EMBL/GenBank/DDBJ whole genome shotgun (WGS) entry which is preliminary data.</text>
</comment>
<dbReference type="AlphaFoldDB" id="A0A099GLQ4"/>
<dbReference type="Proteomes" id="UP000029858">
    <property type="component" value="Unassembled WGS sequence"/>
</dbReference>
<evidence type="ECO:0000313" key="1">
    <source>
        <dbReference type="EMBL" id="KGJ23774.1"/>
    </source>
</evidence>
<reference evidence="1 2" key="1">
    <citation type="submission" date="2014-09" db="EMBL/GenBank/DDBJ databases">
        <authorList>
            <person name="McGinnis J.M."/>
            <person name="Wolfgang W.J."/>
        </authorList>
    </citation>
    <scope>NUCLEOTIDE SEQUENCE [LARGE SCALE GENOMIC DNA]</scope>
    <source>
        <strain evidence="1 2">5503</strain>
    </source>
</reference>
<evidence type="ECO:0000313" key="2">
    <source>
        <dbReference type="Proteomes" id="UP000029858"/>
    </source>
</evidence>
<name>A0A099GLQ4_9RHOB</name>
<protein>
    <submittedName>
        <fullName evidence="1">Uncharacterized protein</fullName>
    </submittedName>
</protein>
<gene>
    <name evidence="1" type="ORF">IX56_00425</name>
</gene>
<sequence length="319" mass="36565">MNLNARDIPLPYTGRTYSITDDQWIGGPALRSFDRITDDWALDARQRATVLGVDGLDLIEWTAQAWNGEFPRLPEVAQVALTNVLVLRRELTARFGPEGQAEWLRAPYDDALFQWPRHPWYQPDIPAQATPLETMLLDEPGGVRWVREIFHPREPLGAYACPDLEMLFSEKHDWLPALGQDLRVAGPALRSYHRVIRDWGLNTGNYHDNRILAARAGFLVRVNRAELTKISHILALRKELTELLGPSVDQRAWIRERQPCIFDAQETPLWLINMLGVNFMRVHVRKALGVPTQDPPFMPGPDYELLADEDADWLKPHYG</sequence>